<protein>
    <submittedName>
        <fullName evidence="2">Uncharacterized protein</fullName>
    </submittedName>
</protein>
<evidence type="ECO:0000313" key="3">
    <source>
        <dbReference type="EMBL" id="CEK88932.1"/>
    </source>
</evidence>
<name>A0A0B7BA74_9EUPU</name>
<accession>A0A0B7BA74</accession>
<proteinExistence type="predicted"/>
<organism evidence="2">
    <name type="scientific">Arion vulgaris</name>
    <dbReference type="NCBI Taxonomy" id="1028688"/>
    <lineage>
        <taxon>Eukaryota</taxon>
        <taxon>Metazoa</taxon>
        <taxon>Spiralia</taxon>
        <taxon>Lophotrochozoa</taxon>
        <taxon>Mollusca</taxon>
        <taxon>Gastropoda</taxon>
        <taxon>Heterobranchia</taxon>
        <taxon>Euthyneura</taxon>
        <taxon>Panpulmonata</taxon>
        <taxon>Eupulmonata</taxon>
        <taxon>Stylommatophora</taxon>
        <taxon>Helicina</taxon>
        <taxon>Arionoidea</taxon>
        <taxon>Arionidae</taxon>
        <taxon>Arion</taxon>
    </lineage>
</organism>
<feature type="region of interest" description="Disordered" evidence="1">
    <location>
        <begin position="108"/>
        <end position="138"/>
    </location>
</feature>
<feature type="region of interest" description="Disordered" evidence="1">
    <location>
        <begin position="1"/>
        <end position="22"/>
    </location>
</feature>
<dbReference type="AlphaFoldDB" id="A0A0B7BA74"/>
<feature type="region of interest" description="Disordered" evidence="1">
    <location>
        <begin position="194"/>
        <end position="215"/>
    </location>
</feature>
<dbReference type="EMBL" id="HACG01042065">
    <property type="protein sequence ID" value="CEK88930.1"/>
    <property type="molecule type" value="Transcribed_RNA"/>
</dbReference>
<dbReference type="EMBL" id="HACG01042067">
    <property type="protein sequence ID" value="CEK88932.1"/>
    <property type="molecule type" value="Transcribed_RNA"/>
</dbReference>
<feature type="compositionally biased region" description="Polar residues" evidence="1">
    <location>
        <begin position="129"/>
        <end position="138"/>
    </location>
</feature>
<reference evidence="2" key="1">
    <citation type="submission" date="2014-12" db="EMBL/GenBank/DDBJ databases">
        <title>Insight into the proteome of Arion vulgaris.</title>
        <authorList>
            <person name="Aradska J."/>
            <person name="Bulat T."/>
            <person name="Smidak R."/>
            <person name="Sarate P."/>
            <person name="Gangsoo J."/>
            <person name="Sialana F."/>
            <person name="Bilban M."/>
            <person name="Lubec G."/>
        </authorList>
    </citation>
    <scope>NUCLEOTIDE SEQUENCE</scope>
    <source>
        <tissue evidence="2">Skin</tissue>
    </source>
</reference>
<feature type="non-terminal residue" evidence="2">
    <location>
        <position position="1"/>
    </location>
</feature>
<sequence>SETESQESESQDKDEQESVKYSVPCDSWADQCSQKENDLSGSDLQTAGAYIIKIPEFTDTVDRSIKEENHSLTVTPLCFKESNLLESVSSLSPQKGLLENVALSVDSPLVSSPKPSTSTDSIPKADLARSQSEVQTKSGDIDLSFPVISSNSTNSKDTSSQRPLLSKNIQITKYVSQLKSPLLCMEDNSMKRILEKSESSSRSYQRLGSRDKNVSTNSLNRLQDMSSILEKDIHFWSRHIASSNTSSVYSNKIQGIKHKTSCTTNDNCEHSATKITKTQSLSHAEGTTSSVNITADHAVAGELSRLTNGAVQNSSVQNAVLSRTRDPSLKSYSNPFKYSRQIRHSNKPYTTSSTRMARNYMNLPVHPQVIVPFKTTSDSDNDSYEEGEMQTQKLKDSVKFLHGKGEHNSDRTHDICNSFVEIKSNEEAASQMLRQQDEELAYLQLFVQKEVNKLKKKAENDHNLMLLEKQKLVLLRSQIQTVKNCLCHTK</sequence>
<feature type="compositionally biased region" description="Polar residues" evidence="1">
    <location>
        <begin position="109"/>
        <end position="121"/>
    </location>
</feature>
<evidence type="ECO:0000256" key="1">
    <source>
        <dbReference type="SAM" id="MobiDB-lite"/>
    </source>
</evidence>
<gene>
    <name evidence="2" type="primary">ORF167920</name>
    <name evidence="3" type="synonym">ORF167942</name>
</gene>
<evidence type="ECO:0000313" key="2">
    <source>
        <dbReference type="EMBL" id="CEK88930.1"/>
    </source>
</evidence>